<sequence length="417" mass="46609">MKALIILLILPESSPFAPSSKAGFLSYLPYDECNSFKFQRFPTHSSNRHQPLSLSSIKEVGVQFEDEERNNMDISIHKISSLGANAQCGIAFAIVALVYLLFPEQQLQTNTDSILYTTSRLSVLEQPLEISGLALAAASSIIFGNLTRHQEIAAHSDGNYYLSNMAYRRLNFGIFAYSLLGLLSQINKPGMGLFNCVNSNDTIRIAFFLPAIFAFVVKVLSLRQTGTQLIQSIPNTRVKQGGILDKTKSFYFNLSNWWLGRCDLDGTGNSDIDSRALYLGRKKNIFSLIHFIAVVCLINNAFAYQHISKIKLSGMKQIYMGNNLASSGRLFLVASLSSILKVITKEGRQYEKVYKQMKYILLGWIGTVGILSGFINGDLVSFIIQRAMYFLIFAYPIMFKGMKDNDDSKSSDDKSNE</sequence>
<keyword evidence="1" id="KW-1133">Transmembrane helix</keyword>
<feature type="transmembrane region" description="Helical" evidence="1">
    <location>
        <begin position="82"/>
        <end position="102"/>
    </location>
</feature>
<keyword evidence="4" id="KW-1185">Reference proteome</keyword>
<evidence type="ECO:0000256" key="1">
    <source>
        <dbReference type="SAM" id="Phobius"/>
    </source>
</evidence>
<feature type="transmembrane region" description="Helical" evidence="1">
    <location>
        <begin position="202"/>
        <end position="220"/>
    </location>
</feature>
<reference evidence="3 4" key="1">
    <citation type="journal article" date="2021" name="Sci. Rep.">
        <title>The genome of the diatom Chaetoceros tenuissimus carries an ancient integrated fragment of an extant virus.</title>
        <authorList>
            <person name="Hongo Y."/>
            <person name="Kimura K."/>
            <person name="Takaki Y."/>
            <person name="Yoshida Y."/>
            <person name="Baba S."/>
            <person name="Kobayashi G."/>
            <person name="Nagasaki K."/>
            <person name="Hano T."/>
            <person name="Tomaru Y."/>
        </authorList>
    </citation>
    <scope>NUCLEOTIDE SEQUENCE [LARGE SCALE GENOMIC DNA]</scope>
    <source>
        <strain evidence="3 4">NIES-3715</strain>
    </source>
</reference>
<organism evidence="3 4">
    <name type="scientific">Chaetoceros tenuissimus</name>
    <dbReference type="NCBI Taxonomy" id="426638"/>
    <lineage>
        <taxon>Eukaryota</taxon>
        <taxon>Sar</taxon>
        <taxon>Stramenopiles</taxon>
        <taxon>Ochrophyta</taxon>
        <taxon>Bacillariophyta</taxon>
        <taxon>Coscinodiscophyceae</taxon>
        <taxon>Chaetocerotophycidae</taxon>
        <taxon>Chaetocerotales</taxon>
        <taxon>Chaetocerotaceae</taxon>
        <taxon>Chaetoceros</taxon>
    </lineage>
</organism>
<feature type="transmembrane region" description="Helical" evidence="1">
    <location>
        <begin position="170"/>
        <end position="187"/>
    </location>
</feature>
<evidence type="ECO:0000256" key="2">
    <source>
        <dbReference type="SAM" id="SignalP"/>
    </source>
</evidence>
<gene>
    <name evidence="3" type="ORF">CTEN210_11040</name>
</gene>
<feature type="signal peptide" evidence="2">
    <location>
        <begin position="1"/>
        <end position="15"/>
    </location>
</feature>
<feature type="chain" id="PRO_5042013908" evidence="2">
    <location>
        <begin position="16"/>
        <end position="417"/>
    </location>
</feature>
<protein>
    <submittedName>
        <fullName evidence="3">Uncharacterized protein</fullName>
    </submittedName>
</protein>
<feature type="transmembrane region" description="Helical" evidence="1">
    <location>
        <begin position="285"/>
        <end position="304"/>
    </location>
</feature>
<dbReference type="EMBL" id="BLLK01000047">
    <property type="protein sequence ID" value="GFH54564.1"/>
    <property type="molecule type" value="Genomic_DNA"/>
</dbReference>
<feature type="transmembrane region" description="Helical" evidence="1">
    <location>
        <begin position="324"/>
        <end position="344"/>
    </location>
</feature>
<dbReference type="Proteomes" id="UP001054902">
    <property type="component" value="Unassembled WGS sequence"/>
</dbReference>
<feature type="transmembrane region" description="Helical" evidence="1">
    <location>
        <begin position="356"/>
        <end position="375"/>
    </location>
</feature>
<dbReference type="AlphaFoldDB" id="A0AAD3CZ07"/>
<keyword evidence="1" id="KW-0812">Transmembrane</keyword>
<proteinExistence type="predicted"/>
<keyword evidence="1" id="KW-0472">Membrane</keyword>
<evidence type="ECO:0000313" key="3">
    <source>
        <dbReference type="EMBL" id="GFH54564.1"/>
    </source>
</evidence>
<name>A0AAD3CZ07_9STRA</name>
<evidence type="ECO:0000313" key="4">
    <source>
        <dbReference type="Proteomes" id="UP001054902"/>
    </source>
</evidence>
<feature type="transmembrane region" description="Helical" evidence="1">
    <location>
        <begin position="381"/>
        <end position="399"/>
    </location>
</feature>
<comment type="caution">
    <text evidence="3">The sequence shown here is derived from an EMBL/GenBank/DDBJ whole genome shotgun (WGS) entry which is preliminary data.</text>
</comment>
<keyword evidence="2" id="KW-0732">Signal</keyword>
<accession>A0AAD3CZ07</accession>